<dbReference type="Proteomes" id="UP000009881">
    <property type="component" value="Unassembled WGS sequence"/>
</dbReference>
<dbReference type="OrthoDB" id="9801454at2"/>
<evidence type="ECO:0000313" key="4">
    <source>
        <dbReference type="Proteomes" id="UP000009881"/>
    </source>
</evidence>
<dbReference type="Pfam" id="PF24102">
    <property type="entry name" value="FLAD1_M"/>
    <property type="match status" value="1"/>
</dbReference>
<dbReference type="InterPro" id="IPR001453">
    <property type="entry name" value="MoaB/Mog_dom"/>
</dbReference>
<dbReference type="InterPro" id="IPR050101">
    <property type="entry name" value="CinA"/>
</dbReference>
<dbReference type="Pfam" id="PF00994">
    <property type="entry name" value="MoCF_biosynth"/>
    <property type="match status" value="1"/>
</dbReference>
<sequence length="285" mass="29657">MTDATSASPTAPADPSAGEDGAVVTAALLVIGNEVLSGRTRDANVQVFAKTLGARGVRLKEVRMVADDKAAIIDAVNALRAANDYVFTTGGIGPTHDDITTDCVAEAFGRAVELNAEAERRLRHHYGSETINDARLRMARIPAGAELVDNPVSHAPGFRLGNVFVMAGVPRIAQAMLDTVKDGLRGGAPVHSRAVTAYIREGDIAEPLGAIQERFPAVEIGSYPFVRGERLGTSVVARCTDATLAEAVVADVANAMRAAGADPNDAEGFDPQSGAVAAFHDGDES</sequence>
<dbReference type="PANTHER" id="PTHR13939">
    <property type="entry name" value="NICOTINAMIDE-NUCLEOTIDE AMIDOHYDROLASE PNCC"/>
    <property type="match status" value="1"/>
</dbReference>
<dbReference type="SMART" id="SM00852">
    <property type="entry name" value="MoCF_biosynth"/>
    <property type="match status" value="1"/>
</dbReference>
<comment type="caution">
    <text evidence="3">The sequence shown here is derived from an EMBL/GenBank/DDBJ whole genome shotgun (WGS) entry which is preliminary data.</text>
</comment>
<dbReference type="STRING" id="1238182.C882_1254"/>
<dbReference type="eggNOG" id="COG1058">
    <property type="taxonomic scope" value="Bacteria"/>
</dbReference>
<dbReference type="RefSeq" id="WP_009541910.1">
    <property type="nucleotide sequence ID" value="NZ_ANHY01000018.1"/>
</dbReference>
<feature type="domain" description="MoaB/Mog" evidence="2">
    <location>
        <begin position="27"/>
        <end position="188"/>
    </location>
</feature>
<dbReference type="SUPFAM" id="SSF53218">
    <property type="entry name" value="Molybdenum cofactor biosynthesis proteins"/>
    <property type="match status" value="1"/>
</dbReference>
<evidence type="ECO:0000313" key="3">
    <source>
        <dbReference type="EMBL" id="EKV27659.1"/>
    </source>
</evidence>
<accession>K9GSG9</accession>
<protein>
    <submittedName>
        <fullName evidence="3">Molybdopterin binding protein</fullName>
    </submittedName>
</protein>
<dbReference type="Gene3D" id="3.40.980.10">
    <property type="entry name" value="MoaB/Mog-like domain"/>
    <property type="match status" value="1"/>
</dbReference>
<organism evidence="3 4">
    <name type="scientific">Caenispirillum salinarum AK4</name>
    <dbReference type="NCBI Taxonomy" id="1238182"/>
    <lineage>
        <taxon>Bacteria</taxon>
        <taxon>Pseudomonadati</taxon>
        <taxon>Pseudomonadota</taxon>
        <taxon>Alphaproteobacteria</taxon>
        <taxon>Rhodospirillales</taxon>
        <taxon>Novispirillaceae</taxon>
        <taxon>Caenispirillum</taxon>
    </lineage>
</organism>
<feature type="region of interest" description="Disordered" evidence="1">
    <location>
        <begin position="260"/>
        <end position="285"/>
    </location>
</feature>
<proteinExistence type="predicted"/>
<gene>
    <name evidence="3" type="ORF">C882_1254</name>
</gene>
<dbReference type="PATRIC" id="fig|1238182.3.peg.3468"/>
<evidence type="ECO:0000259" key="2">
    <source>
        <dbReference type="SMART" id="SM00852"/>
    </source>
</evidence>
<name>K9GSG9_9PROT</name>
<dbReference type="EMBL" id="ANHY01000018">
    <property type="protein sequence ID" value="EKV27659.1"/>
    <property type="molecule type" value="Genomic_DNA"/>
</dbReference>
<dbReference type="InterPro" id="IPR056596">
    <property type="entry name" value="FLAD1_M"/>
</dbReference>
<reference evidence="3 4" key="1">
    <citation type="journal article" date="2013" name="Genome Announc.">
        <title>Draft Genome Sequence of an Alphaproteobacterium, Caenispirillum salinarum AK4(T), Isolated from a Solar Saltern.</title>
        <authorList>
            <person name="Khatri I."/>
            <person name="Singh A."/>
            <person name="Korpole S."/>
            <person name="Pinnaka A.K."/>
            <person name="Subramanian S."/>
        </authorList>
    </citation>
    <scope>NUCLEOTIDE SEQUENCE [LARGE SCALE GENOMIC DNA]</scope>
    <source>
        <strain evidence="3 4">AK4</strain>
    </source>
</reference>
<dbReference type="AlphaFoldDB" id="K9GSG9"/>
<dbReference type="PANTHER" id="PTHR13939:SF0">
    <property type="entry name" value="NMN AMIDOHYDROLASE-LIKE PROTEIN YFAY"/>
    <property type="match status" value="1"/>
</dbReference>
<keyword evidence="4" id="KW-1185">Reference proteome</keyword>
<evidence type="ECO:0000256" key="1">
    <source>
        <dbReference type="SAM" id="MobiDB-lite"/>
    </source>
</evidence>
<dbReference type="CDD" id="cd00885">
    <property type="entry name" value="cinA"/>
    <property type="match status" value="1"/>
</dbReference>
<dbReference type="InterPro" id="IPR036425">
    <property type="entry name" value="MoaB/Mog-like_dom_sf"/>
</dbReference>